<sequence length="253" mass="28741">MFTGTRRQKMSNALRIILLGKTGAGKSATGNTILGREAFQSELSSSSWTYECKRADGDVRGRTVAIIDTPGLFDTNFSEEELLKRIQPCMSLSAPGPHAFLVVLQLGRFTKEERDTIKTIQRYFGGDAAKYSLVLFTHGDKLKKQTIETFISKSEELKGLVEMCYNRYHVFNNRISSHEQIDQLLEKIDRMILENEGGYYTAKMFQKAKKASKKEQKRALKELQDGEQERRNALRAEVAKEMGLTEKPKCVVQ</sequence>
<dbReference type="PANTHER" id="PTHR10903:SF112">
    <property type="entry name" value="SI:CH211-113E8.5"/>
    <property type="match status" value="1"/>
</dbReference>
<dbReference type="GO" id="GO:0005525">
    <property type="term" value="F:GTP binding"/>
    <property type="evidence" value="ECO:0007669"/>
    <property type="project" value="UniProtKB-KW"/>
</dbReference>
<evidence type="ECO:0000256" key="4">
    <source>
        <dbReference type="SAM" id="Coils"/>
    </source>
</evidence>
<dbReference type="Proteomes" id="UP001178508">
    <property type="component" value="Chromosome 15"/>
</dbReference>
<organism evidence="6 7">
    <name type="scientific">Xyrichtys novacula</name>
    <name type="common">Pearly razorfish</name>
    <name type="synonym">Hemipteronotus novacula</name>
    <dbReference type="NCBI Taxonomy" id="13765"/>
    <lineage>
        <taxon>Eukaryota</taxon>
        <taxon>Metazoa</taxon>
        <taxon>Chordata</taxon>
        <taxon>Craniata</taxon>
        <taxon>Vertebrata</taxon>
        <taxon>Euteleostomi</taxon>
        <taxon>Actinopterygii</taxon>
        <taxon>Neopterygii</taxon>
        <taxon>Teleostei</taxon>
        <taxon>Neoteleostei</taxon>
        <taxon>Acanthomorphata</taxon>
        <taxon>Eupercaria</taxon>
        <taxon>Labriformes</taxon>
        <taxon>Labridae</taxon>
        <taxon>Xyrichtys</taxon>
    </lineage>
</organism>
<protein>
    <submittedName>
        <fullName evidence="6">GTPase IMAP family member 5-like</fullName>
    </submittedName>
</protein>
<comment type="similarity">
    <text evidence="1">Belongs to the TRAFAC class TrmE-Era-EngA-EngB-Septin-like GTPase superfamily. AIG1/Toc34/Toc159-like paraseptin GTPase family. IAN subfamily.</text>
</comment>
<dbReference type="SUPFAM" id="SSF52540">
    <property type="entry name" value="P-loop containing nucleoside triphosphate hydrolases"/>
    <property type="match status" value="1"/>
</dbReference>
<feature type="coiled-coil region" evidence="4">
    <location>
        <begin position="209"/>
        <end position="237"/>
    </location>
</feature>
<gene>
    <name evidence="6" type="ORF">XNOV1_A032775</name>
</gene>
<dbReference type="CDD" id="cd01852">
    <property type="entry name" value="AIG1"/>
    <property type="match status" value="1"/>
</dbReference>
<dbReference type="AlphaFoldDB" id="A0AAV1GLA8"/>
<evidence type="ECO:0000256" key="2">
    <source>
        <dbReference type="ARBA" id="ARBA00022741"/>
    </source>
</evidence>
<dbReference type="EMBL" id="OY660878">
    <property type="protein sequence ID" value="CAJ1074263.1"/>
    <property type="molecule type" value="Genomic_DNA"/>
</dbReference>
<keyword evidence="7" id="KW-1185">Reference proteome</keyword>
<keyword evidence="3" id="KW-0342">GTP-binding</keyword>
<dbReference type="InterPro" id="IPR045058">
    <property type="entry name" value="GIMA/IAN/Toc"/>
</dbReference>
<dbReference type="Gene3D" id="3.40.50.300">
    <property type="entry name" value="P-loop containing nucleotide triphosphate hydrolases"/>
    <property type="match status" value="1"/>
</dbReference>
<evidence type="ECO:0000313" key="7">
    <source>
        <dbReference type="Proteomes" id="UP001178508"/>
    </source>
</evidence>
<keyword evidence="2" id="KW-0547">Nucleotide-binding</keyword>
<reference evidence="6" key="1">
    <citation type="submission" date="2023-08" db="EMBL/GenBank/DDBJ databases">
        <authorList>
            <person name="Alioto T."/>
            <person name="Alioto T."/>
            <person name="Gomez Garrido J."/>
        </authorList>
    </citation>
    <scope>NUCLEOTIDE SEQUENCE</scope>
</reference>
<dbReference type="FunFam" id="3.40.50.300:FF:000366">
    <property type="entry name" value="GTPase, IMAP family member 2"/>
    <property type="match status" value="1"/>
</dbReference>
<feature type="domain" description="AIG1-type G" evidence="5">
    <location>
        <begin position="11"/>
        <end position="209"/>
    </location>
</feature>
<dbReference type="InterPro" id="IPR006703">
    <property type="entry name" value="G_AIG1"/>
</dbReference>
<keyword evidence="4" id="KW-0175">Coiled coil</keyword>
<evidence type="ECO:0000256" key="3">
    <source>
        <dbReference type="ARBA" id="ARBA00023134"/>
    </source>
</evidence>
<evidence type="ECO:0000313" key="6">
    <source>
        <dbReference type="EMBL" id="CAJ1074263.1"/>
    </source>
</evidence>
<dbReference type="PROSITE" id="PS51720">
    <property type="entry name" value="G_AIG1"/>
    <property type="match status" value="1"/>
</dbReference>
<dbReference type="PANTHER" id="PTHR10903">
    <property type="entry name" value="GTPASE, IMAP FAMILY MEMBER-RELATED"/>
    <property type="match status" value="1"/>
</dbReference>
<name>A0AAV1GLA8_XYRNO</name>
<evidence type="ECO:0000256" key="1">
    <source>
        <dbReference type="ARBA" id="ARBA00008535"/>
    </source>
</evidence>
<accession>A0AAV1GLA8</accession>
<evidence type="ECO:0000259" key="5">
    <source>
        <dbReference type="PROSITE" id="PS51720"/>
    </source>
</evidence>
<dbReference type="InterPro" id="IPR027417">
    <property type="entry name" value="P-loop_NTPase"/>
</dbReference>
<dbReference type="Pfam" id="PF04548">
    <property type="entry name" value="AIG1"/>
    <property type="match status" value="1"/>
</dbReference>
<proteinExistence type="inferred from homology"/>